<accession>A0A1J7ITI7</accession>
<keyword evidence="2" id="KW-1185">Reference proteome</keyword>
<proteinExistence type="predicted"/>
<evidence type="ECO:0000313" key="2">
    <source>
        <dbReference type="Proteomes" id="UP000188354"/>
    </source>
</evidence>
<gene>
    <name evidence="1" type="ORF">TanjilG_06441</name>
</gene>
<dbReference type="Proteomes" id="UP000188354">
    <property type="component" value="Chromosome LG01"/>
</dbReference>
<organism evidence="1 2">
    <name type="scientific">Lupinus angustifolius</name>
    <name type="common">Narrow-leaved blue lupine</name>
    <dbReference type="NCBI Taxonomy" id="3871"/>
    <lineage>
        <taxon>Eukaryota</taxon>
        <taxon>Viridiplantae</taxon>
        <taxon>Streptophyta</taxon>
        <taxon>Embryophyta</taxon>
        <taxon>Tracheophyta</taxon>
        <taxon>Spermatophyta</taxon>
        <taxon>Magnoliopsida</taxon>
        <taxon>eudicotyledons</taxon>
        <taxon>Gunneridae</taxon>
        <taxon>Pentapetalae</taxon>
        <taxon>rosids</taxon>
        <taxon>fabids</taxon>
        <taxon>Fabales</taxon>
        <taxon>Fabaceae</taxon>
        <taxon>Papilionoideae</taxon>
        <taxon>50 kb inversion clade</taxon>
        <taxon>genistoids sensu lato</taxon>
        <taxon>core genistoids</taxon>
        <taxon>Genisteae</taxon>
        <taxon>Lupinus</taxon>
    </lineage>
</organism>
<dbReference type="Gramene" id="OIW17756">
    <property type="protein sequence ID" value="OIW17756"/>
    <property type="gene ID" value="TanjilG_06441"/>
</dbReference>
<reference evidence="1 2" key="1">
    <citation type="journal article" date="2017" name="Plant Biotechnol. J.">
        <title>A comprehensive draft genome sequence for lupin (Lupinus angustifolius), an emerging health food: insights into plant-microbe interactions and legume evolution.</title>
        <authorList>
            <person name="Hane J.K."/>
            <person name="Ming Y."/>
            <person name="Kamphuis L.G."/>
            <person name="Nelson M.N."/>
            <person name="Garg G."/>
            <person name="Atkins C.A."/>
            <person name="Bayer P.E."/>
            <person name="Bravo A."/>
            <person name="Bringans S."/>
            <person name="Cannon S."/>
            <person name="Edwards D."/>
            <person name="Foley R."/>
            <person name="Gao L.L."/>
            <person name="Harrison M.J."/>
            <person name="Huang W."/>
            <person name="Hurgobin B."/>
            <person name="Li S."/>
            <person name="Liu C.W."/>
            <person name="McGrath A."/>
            <person name="Morahan G."/>
            <person name="Murray J."/>
            <person name="Weller J."/>
            <person name="Jian J."/>
            <person name="Singh K.B."/>
        </authorList>
    </citation>
    <scope>NUCLEOTIDE SEQUENCE [LARGE SCALE GENOMIC DNA]</scope>
    <source>
        <strain evidence="2">cv. Tanjil</strain>
        <tissue evidence="1">Whole plant</tissue>
    </source>
</reference>
<protein>
    <submittedName>
        <fullName evidence="1">Uncharacterized protein</fullName>
    </submittedName>
</protein>
<dbReference type="EMBL" id="CM007361">
    <property type="protein sequence ID" value="OIW17756.1"/>
    <property type="molecule type" value="Genomic_DNA"/>
</dbReference>
<sequence length="108" mass="11861">MRQDCIPSYDNKAQVGLFCGQEIENISSCTPSRSSSEDTTSSLVLSGIVRFGSPLGEEMTKMGITCFGREKLYRLAVNIPYHHSFFFTLPRKGGPPYDATDGCPKCKG</sequence>
<dbReference type="AlphaFoldDB" id="A0A1J7ITI7"/>
<evidence type="ECO:0000313" key="1">
    <source>
        <dbReference type="EMBL" id="OIW17756.1"/>
    </source>
</evidence>
<name>A0A1J7ITI7_LUPAN</name>